<evidence type="ECO:0000313" key="1">
    <source>
        <dbReference type="EMBL" id="MFC4766813.1"/>
    </source>
</evidence>
<dbReference type="Proteomes" id="UP001596002">
    <property type="component" value="Unassembled WGS sequence"/>
</dbReference>
<comment type="caution">
    <text evidence="1">The sequence shown here is derived from an EMBL/GenBank/DDBJ whole genome shotgun (WGS) entry which is preliminary data.</text>
</comment>
<feature type="non-terminal residue" evidence="1">
    <location>
        <position position="159"/>
    </location>
</feature>
<reference evidence="2" key="1">
    <citation type="journal article" date="2019" name="Int. J. Syst. Evol. Microbiol.">
        <title>The Global Catalogue of Microorganisms (GCM) 10K type strain sequencing project: providing services to taxonomists for standard genome sequencing and annotation.</title>
        <authorList>
            <consortium name="The Broad Institute Genomics Platform"/>
            <consortium name="The Broad Institute Genome Sequencing Center for Infectious Disease"/>
            <person name="Wu L."/>
            <person name="Ma J."/>
        </authorList>
    </citation>
    <scope>NUCLEOTIDE SEQUENCE [LARGE SCALE GENOMIC DNA]</scope>
    <source>
        <strain evidence="2">WYCCWR 12678</strain>
    </source>
</reference>
<protein>
    <submittedName>
        <fullName evidence="1">IS1380 family transposase</fullName>
    </submittedName>
</protein>
<dbReference type="EMBL" id="JBHSHC010000032">
    <property type="protein sequence ID" value="MFC4766813.1"/>
    <property type="molecule type" value="Genomic_DNA"/>
</dbReference>
<accession>A0ABV9PZB6</accession>
<evidence type="ECO:0000313" key="2">
    <source>
        <dbReference type="Proteomes" id="UP001596002"/>
    </source>
</evidence>
<organism evidence="1 2">
    <name type="scientific">Effusibacillus consociatus</name>
    <dbReference type="NCBI Taxonomy" id="1117041"/>
    <lineage>
        <taxon>Bacteria</taxon>
        <taxon>Bacillati</taxon>
        <taxon>Bacillota</taxon>
        <taxon>Bacilli</taxon>
        <taxon>Bacillales</taxon>
        <taxon>Alicyclobacillaceae</taxon>
        <taxon>Effusibacillus</taxon>
    </lineage>
</organism>
<gene>
    <name evidence="1" type="ORF">ACFO8Q_05450</name>
</gene>
<proteinExistence type="predicted"/>
<sequence>MVTQTSNHAPEQKTRRERRIEILQERRRIKKIVKKLRPVTFDNDTVTEAGNFQFLARFKELIGLDALIESHFHLEQKANCIYTAGTLVDHLLDCALLGYTRFQHMNALQSDPGYQIITGIDRFPDESTFRGFLSKLSWSHLIQLVALNRDLLAHKARTG</sequence>
<keyword evidence="2" id="KW-1185">Reference proteome</keyword>
<name>A0ABV9PZB6_9BACL</name>